<name>A0A9W6JZJ4_9HYPH</name>
<dbReference type="PIRSF" id="PIRSF031982">
    <property type="entry name" value="UCP031982_abhydr"/>
    <property type="match status" value="1"/>
</dbReference>
<reference evidence="1" key="2">
    <citation type="submission" date="2023-01" db="EMBL/GenBank/DDBJ databases">
        <authorList>
            <person name="Sun Q."/>
            <person name="Evtushenko L."/>
        </authorList>
    </citation>
    <scope>NUCLEOTIDE SEQUENCE</scope>
    <source>
        <strain evidence="1">VKM B-2789</strain>
    </source>
</reference>
<accession>A0A9W6JZJ4</accession>
<dbReference type="Pfam" id="PF03403">
    <property type="entry name" value="PAF-AH_p_II"/>
    <property type="match status" value="1"/>
</dbReference>
<reference evidence="1" key="1">
    <citation type="journal article" date="2014" name="Int. J. Syst. Evol. Microbiol.">
        <title>Complete genome sequence of Corynebacterium casei LMG S-19264T (=DSM 44701T), isolated from a smear-ripened cheese.</title>
        <authorList>
            <consortium name="US DOE Joint Genome Institute (JGI-PGF)"/>
            <person name="Walter F."/>
            <person name="Albersmeier A."/>
            <person name="Kalinowski J."/>
            <person name="Ruckert C."/>
        </authorList>
    </citation>
    <scope>NUCLEOTIDE SEQUENCE</scope>
    <source>
        <strain evidence="1">VKM B-2789</strain>
    </source>
</reference>
<dbReference type="SUPFAM" id="SSF53474">
    <property type="entry name" value="alpha/beta-Hydrolases"/>
    <property type="match status" value="1"/>
</dbReference>
<dbReference type="EMBL" id="BSFM01000015">
    <property type="protein sequence ID" value="GLK85383.1"/>
    <property type="molecule type" value="Genomic_DNA"/>
</dbReference>
<keyword evidence="2" id="KW-1185">Reference proteome</keyword>
<dbReference type="AlphaFoldDB" id="A0A9W6JZJ4"/>
<dbReference type="InterPro" id="IPR029058">
    <property type="entry name" value="AB_hydrolase_fold"/>
</dbReference>
<evidence type="ECO:0000313" key="1">
    <source>
        <dbReference type="EMBL" id="GLK85383.1"/>
    </source>
</evidence>
<dbReference type="RefSeq" id="WP_213361568.1">
    <property type="nucleotide sequence ID" value="NZ_BSFM01000015.1"/>
</dbReference>
<dbReference type="Gene3D" id="3.40.50.1820">
    <property type="entry name" value="alpha/beta hydrolase"/>
    <property type="match status" value="1"/>
</dbReference>
<dbReference type="Proteomes" id="UP001143330">
    <property type="component" value="Unassembled WGS sequence"/>
</dbReference>
<organism evidence="1 2">
    <name type="scientific">Ancylobacter defluvii</name>
    <dbReference type="NCBI Taxonomy" id="1282440"/>
    <lineage>
        <taxon>Bacteria</taxon>
        <taxon>Pseudomonadati</taxon>
        <taxon>Pseudomonadota</taxon>
        <taxon>Alphaproteobacteria</taxon>
        <taxon>Hyphomicrobiales</taxon>
        <taxon>Xanthobacteraceae</taxon>
        <taxon>Ancylobacter</taxon>
    </lineage>
</organism>
<dbReference type="InterPro" id="IPR016986">
    <property type="entry name" value="UCP031982_abhydr"/>
</dbReference>
<proteinExistence type="predicted"/>
<gene>
    <name evidence="1" type="ORF">GCM10017653_34530</name>
</gene>
<evidence type="ECO:0008006" key="3">
    <source>
        <dbReference type="Google" id="ProtNLM"/>
    </source>
</evidence>
<sequence>MVAGCNVGFTEGVFADAVRPHWSGGGARPIRWSAWYPTDDAVWEAATMQAADAAGDSVLAPTFRPLPLCRDARLAGRAGALPLVLLSHGTGGTVAGLGWLAHRLAARGLVVAGVDHHGNTAREAYRPEGFLCWWERAGDLTRLADHLLADPRFAGGIDAARLHVAGFSLGGHAALALLGGITEMPRFLGWAAGRPFGRGPREFPDLADRIVPLLAESPAFRASWQRQSLCFRDPRICSALVMAPAPTVRGFTPESLEAIGVPVLLTVGGADREAPGEAGAGWLHGLIPASRLVPLGADVGHYVFLGECTPEACRAEPAICIDAPGIDRAAIHARVAALALDLFAPSGS</sequence>
<comment type="caution">
    <text evidence="1">The sequence shown here is derived from an EMBL/GenBank/DDBJ whole genome shotgun (WGS) entry which is preliminary data.</text>
</comment>
<protein>
    <recommendedName>
        <fullName evidence="3">Dienelactone hydrolase</fullName>
    </recommendedName>
</protein>
<evidence type="ECO:0000313" key="2">
    <source>
        <dbReference type="Proteomes" id="UP001143330"/>
    </source>
</evidence>